<feature type="region of interest" description="Disordered" evidence="1">
    <location>
        <begin position="41"/>
        <end position="60"/>
    </location>
</feature>
<dbReference type="Proteomes" id="UP000076722">
    <property type="component" value="Unassembled WGS sequence"/>
</dbReference>
<protein>
    <recommendedName>
        <fullName evidence="4">Fungal-type protein kinase domain-containing protein</fullName>
    </recommendedName>
</protein>
<name>A0A164VHF8_9AGAM</name>
<evidence type="ECO:0008006" key="4">
    <source>
        <dbReference type="Google" id="ProtNLM"/>
    </source>
</evidence>
<evidence type="ECO:0000256" key="1">
    <source>
        <dbReference type="SAM" id="MobiDB-lite"/>
    </source>
</evidence>
<evidence type="ECO:0000313" key="3">
    <source>
        <dbReference type="Proteomes" id="UP000076722"/>
    </source>
</evidence>
<proteinExistence type="predicted"/>
<evidence type="ECO:0000313" key="2">
    <source>
        <dbReference type="EMBL" id="KZS94162.1"/>
    </source>
</evidence>
<accession>A0A164VHF8</accession>
<keyword evidence="3" id="KW-1185">Reference proteome</keyword>
<reference evidence="2 3" key="1">
    <citation type="journal article" date="2016" name="Mol. Biol. Evol.">
        <title>Comparative Genomics of Early-Diverging Mushroom-Forming Fungi Provides Insights into the Origins of Lignocellulose Decay Capabilities.</title>
        <authorList>
            <person name="Nagy L.G."/>
            <person name="Riley R."/>
            <person name="Tritt A."/>
            <person name="Adam C."/>
            <person name="Daum C."/>
            <person name="Floudas D."/>
            <person name="Sun H."/>
            <person name="Yadav J.S."/>
            <person name="Pangilinan J."/>
            <person name="Larsson K.H."/>
            <person name="Matsuura K."/>
            <person name="Barry K."/>
            <person name="Labutti K."/>
            <person name="Kuo R."/>
            <person name="Ohm R.A."/>
            <person name="Bhattacharya S.S."/>
            <person name="Shirouzu T."/>
            <person name="Yoshinaga Y."/>
            <person name="Martin F.M."/>
            <person name="Grigoriev I.V."/>
            <person name="Hibbett D.S."/>
        </authorList>
    </citation>
    <scope>NUCLEOTIDE SEQUENCE [LARGE SCALE GENOMIC DNA]</scope>
    <source>
        <strain evidence="2 3">HHB9708</strain>
    </source>
</reference>
<organism evidence="2 3">
    <name type="scientific">Sistotremastrum niveocremeum HHB9708</name>
    <dbReference type="NCBI Taxonomy" id="1314777"/>
    <lineage>
        <taxon>Eukaryota</taxon>
        <taxon>Fungi</taxon>
        <taxon>Dikarya</taxon>
        <taxon>Basidiomycota</taxon>
        <taxon>Agaricomycotina</taxon>
        <taxon>Agaricomycetes</taxon>
        <taxon>Sistotremastrales</taxon>
        <taxon>Sistotremastraceae</taxon>
        <taxon>Sertulicium</taxon>
        <taxon>Sertulicium niveocremeum</taxon>
    </lineage>
</organism>
<gene>
    <name evidence="2" type="ORF">SISNIDRAFT_453883</name>
</gene>
<dbReference type="AlphaFoldDB" id="A0A164VHF8"/>
<sequence length="248" mass="27900">MRGKVSAFLDKSSELENRVLFTHLAIVHHDITLILDTIPRKSHSARGPGSATGSGKRRNHKALIEDDHFTRYNDRHASWQSSHRIGTIAFTSTRIGGALSYFPDRQIFHFSVDDLESANWVLLWAVLARIPVKQLAGTLQESWKQKLSESDPKENLDGKKVMLGDILQWQPPLASISSACHPSDAMLPFAALFNQLFTITARATREFTSLLKREAAPSPSQMMEMSQRHYKEWAEIMLDANVVSSESC</sequence>
<dbReference type="EMBL" id="KV419405">
    <property type="protein sequence ID" value="KZS94162.1"/>
    <property type="molecule type" value="Genomic_DNA"/>
</dbReference>